<dbReference type="EMBL" id="BKAG01000007">
    <property type="protein sequence ID" value="GEP42050.1"/>
    <property type="molecule type" value="Genomic_DNA"/>
</dbReference>
<keyword evidence="2" id="KW-1185">Reference proteome</keyword>
<comment type="caution">
    <text evidence="1">The sequence shown here is derived from an EMBL/GenBank/DDBJ whole genome shotgun (WGS) entry which is preliminary data.</text>
</comment>
<dbReference type="RefSeq" id="WP_146849655.1">
    <property type="nucleotide sequence ID" value="NZ_BKAG01000007.1"/>
</dbReference>
<evidence type="ECO:0000313" key="2">
    <source>
        <dbReference type="Proteomes" id="UP000321577"/>
    </source>
</evidence>
<accession>A0A512M5P6</accession>
<dbReference type="Pfam" id="PF09720">
    <property type="entry name" value="Unstab_antitox"/>
    <property type="match status" value="1"/>
</dbReference>
<dbReference type="AlphaFoldDB" id="A0A512M5P6"/>
<evidence type="ECO:0000313" key="1">
    <source>
        <dbReference type="EMBL" id="GEP42050.1"/>
    </source>
</evidence>
<evidence type="ECO:0008006" key="3">
    <source>
        <dbReference type="Google" id="ProtNLM"/>
    </source>
</evidence>
<proteinExistence type="predicted"/>
<sequence>MSAIASTSTPVIDALMGAISCLSREEKKVLVERVREEIIADDDDIPEWHLEILEEREKLRAAGLDESIPVEDAFRQIRERFQQERMKS</sequence>
<protein>
    <recommendedName>
        <fullName evidence="3">Addiction module protein</fullName>
    </recommendedName>
</protein>
<gene>
    <name evidence="1" type="ORF">BGE01nite_13410</name>
</gene>
<name>A0A512M5P6_9BACT</name>
<reference evidence="1 2" key="1">
    <citation type="submission" date="2019-07" db="EMBL/GenBank/DDBJ databases">
        <title>Whole genome shotgun sequence of Brevifollis gellanilyticus NBRC 108608.</title>
        <authorList>
            <person name="Hosoyama A."/>
            <person name="Uohara A."/>
            <person name="Ohji S."/>
            <person name="Ichikawa N."/>
        </authorList>
    </citation>
    <scope>NUCLEOTIDE SEQUENCE [LARGE SCALE GENOMIC DNA]</scope>
    <source>
        <strain evidence="1 2">NBRC 108608</strain>
    </source>
</reference>
<organism evidence="1 2">
    <name type="scientific">Brevifollis gellanilyticus</name>
    <dbReference type="NCBI Taxonomy" id="748831"/>
    <lineage>
        <taxon>Bacteria</taxon>
        <taxon>Pseudomonadati</taxon>
        <taxon>Verrucomicrobiota</taxon>
        <taxon>Verrucomicrobiia</taxon>
        <taxon>Verrucomicrobiales</taxon>
        <taxon>Verrucomicrobiaceae</taxon>
    </lineage>
</organism>
<dbReference type="InterPro" id="IPR013406">
    <property type="entry name" value="CHP02574_addiction_mod"/>
</dbReference>
<dbReference type="Proteomes" id="UP000321577">
    <property type="component" value="Unassembled WGS sequence"/>
</dbReference>